<organism evidence="10 11">
    <name type="scientific">Xylaria flabelliformis</name>
    <dbReference type="NCBI Taxonomy" id="2512241"/>
    <lineage>
        <taxon>Eukaryota</taxon>
        <taxon>Fungi</taxon>
        <taxon>Dikarya</taxon>
        <taxon>Ascomycota</taxon>
        <taxon>Pezizomycotina</taxon>
        <taxon>Sordariomycetes</taxon>
        <taxon>Xylariomycetidae</taxon>
        <taxon>Xylariales</taxon>
        <taxon>Xylariaceae</taxon>
        <taxon>Xylaria</taxon>
    </lineage>
</organism>
<dbReference type="GO" id="GO:0008892">
    <property type="term" value="F:guanine deaminase activity"/>
    <property type="evidence" value="ECO:0007669"/>
    <property type="project" value="UniProtKB-UniRule"/>
</dbReference>
<dbReference type="Gene3D" id="2.30.40.10">
    <property type="entry name" value="Urease, subunit C, domain 1"/>
    <property type="match status" value="1"/>
</dbReference>
<dbReference type="Gene3D" id="3.20.20.140">
    <property type="entry name" value="Metal-dependent hydrolases"/>
    <property type="match status" value="1"/>
</dbReference>
<dbReference type="AlphaFoldDB" id="A0A553I8N4"/>
<keyword evidence="5 8" id="KW-0862">Zinc</keyword>
<feature type="domain" description="Amidohydrolase-related" evidence="9">
    <location>
        <begin position="81"/>
        <end position="472"/>
    </location>
</feature>
<dbReference type="UniPathway" id="UPA00603">
    <property type="reaction ID" value="UER00660"/>
</dbReference>
<evidence type="ECO:0000256" key="2">
    <source>
        <dbReference type="ARBA" id="ARBA00006745"/>
    </source>
</evidence>
<dbReference type="NCBIfam" id="TIGR02967">
    <property type="entry name" value="guan_deamin"/>
    <property type="match status" value="1"/>
</dbReference>
<evidence type="ECO:0000256" key="6">
    <source>
        <dbReference type="ARBA" id="ARBA00051148"/>
    </source>
</evidence>
<gene>
    <name evidence="10" type="ORF">FHL15_002468</name>
</gene>
<evidence type="ECO:0000256" key="7">
    <source>
        <dbReference type="ARBA" id="ARBA00056079"/>
    </source>
</evidence>
<protein>
    <recommendedName>
        <fullName evidence="8">Guanine deaminase</fullName>
        <shortName evidence="8">Guanase</shortName>
        <ecNumber evidence="8">3.5.4.3</ecNumber>
    </recommendedName>
    <alternativeName>
        <fullName evidence="8">Guanine aminohydrolase</fullName>
    </alternativeName>
</protein>
<comment type="cofactor">
    <cofactor evidence="8">
        <name>Zn(2+)</name>
        <dbReference type="ChEBI" id="CHEBI:29105"/>
    </cofactor>
    <text evidence="8">Binds 1 zinc ion per subunit.</text>
</comment>
<dbReference type="PANTHER" id="PTHR11271:SF6">
    <property type="entry name" value="GUANINE DEAMINASE"/>
    <property type="match status" value="1"/>
</dbReference>
<comment type="caution">
    <text evidence="10">The sequence shown here is derived from an EMBL/GenBank/DDBJ whole genome shotgun (WGS) entry which is preliminary data.</text>
</comment>
<keyword evidence="3 8" id="KW-0479">Metal-binding</keyword>
<dbReference type="SUPFAM" id="SSF51338">
    <property type="entry name" value="Composite domain of metallo-dependent hydrolases"/>
    <property type="match status" value="1"/>
</dbReference>
<dbReference type="GO" id="GO:0006147">
    <property type="term" value="P:guanine catabolic process"/>
    <property type="evidence" value="ECO:0007669"/>
    <property type="project" value="UniProtKB-UniRule"/>
</dbReference>
<dbReference type="Proteomes" id="UP000319160">
    <property type="component" value="Unassembled WGS sequence"/>
</dbReference>
<evidence type="ECO:0000256" key="3">
    <source>
        <dbReference type="ARBA" id="ARBA00022723"/>
    </source>
</evidence>
<proteinExistence type="inferred from homology"/>
<dbReference type="EMBL" id="VFLP01000010">
    <property type="protein sequence ID" value="TRX96566.1"/>
    <property type="molecule type" value="Genomic_DNA"/>
</dbReference>
<reference evidence="11" key="1">
    <citation type="submission" date="2019-06" db="EMBL/GenBank/DDBJ databases">
        <title>Draft genome sequence of the griseofulvin-producing fungus Xylaria cubensis strain G536.</title>
        <authorList>
            <person name="Mead M.E."/>
            <person name="Raja H.A."/>
            <person name="Steenwyk J.L."/>
            <person name="Knowles S.L."/>
            <person name="Oberlies N.H."/>
            <person name="Rokas A."/>
        </authorList>
    </citation>
    <scope>NUCLEOTIDE SEQUENCE [LARGE SCALE GENOMIC DNA]</scope>
    <source>
        <strain evidence="11">G536</strain>
    </source>
</reference>
<dbReference type="GO" id="GO:0005829">
    <property type="term" value="C:cytosol"/>
    <property type="evidence" value="ECO:0007669"/>
    <property type="project" value="TreeGrafter"/>
</dbReference>
<keyword evidence="4 8" id="KW-0378">Hydrolase</keyword>
<dbReference type="FunFam" id="3.20.20.140:FF:000022">
    <property type="entry name" value="Guanine deaminase"/>
    <property type="match status" value="1"/>
</dbReference>
<comment type="pathway">
    <text evidence="1 8">Purine metabolism; guanine degradation; xanthine from guanine: step 1/1.</text>
</comment>
<comment type="similarity">
    <text evidence="2 8">Belongs to the metallo-dependent hydrolases superfamily. ATZ/TRZ family.</text>
</comment>
<name>A0A553I8N4_9PEZI</name>
<sequence length="479" mass="53322">MPPSQPGKNQVFFGTFIHAKKFGELEYLHNTAICVDVSGKIVAIEPNCNQQKAVETVYARLGWSLDTVAISVARDHRQFFFPGFIDTHVHAPQYPNIGVFGKSTLLDWLNKYTFPMEASLSSLPKARRVYTRCIRRTLAHGTTTAAYYATIDVNATNLLADLCFSMGQRAFVGRVCMDHLGPEYYIDESPDHALAATRATIDHIRSIDSNFEIVSPILTPRFAPACSVETMRGLSELQKQTQLPMQTHISENVNEVELVKELFPDSRSYADVYDTHGLLNEKMILAHAIHLTEEEADLIAERKAKIAHCPCSNSALTSGIARVRWLLGKGIQVGLGTDMSGGYSPSILEAARQAKLVSNHLAVPGGRSDDLSWEEREEAKLSVEEVLYLATRGGAQVLGLANKVGVFEVGKQWDAQLVDLGTVPDEVVEDDQAIHGNVDVFGWETWDERVAKWVFNGDDRNTKKVWVQGRLVHVQTYMY</sequence>
<evidence type="ECO:0000313" key="11">
    <source>
        <dbReference type="Proteomes" id="UP000319160"/>
    </source>
</evidence>
<evidence type="ECO:0000259" key="9">
    <source>
        <dbReference type="Pfam" id="PF01979"/>
    </source>
</evidence>
<dbReference type="Pfam" id="PF01979">
    <property type="entry name" value="Amidohydro_1"/>
    <property type="match status" value="1"/>
</dbReference>
<dbReference type="STRING" id="2512241.A0A553I8N4"/>
<dbReference type="GO" id="GO:0008270">
    <property type="term" value="F:zinc ion binding"/>
    <property type="evidence" value="ECO:0007669"/>
    <property type="project" value="UniProtKB-UniRule"/>
</dbReference>
<evidence type="ECO:0000256" key="5">
    <source>
        <dbReference type="ARBA" id="ARBA00022833"/>
    </source>
</evidence>
<evidence type="ECO:0000256" key="8">
    <source>
        <dbReference type="RuleBase" id="RU366009"/>
    </source>
</evidence>
<dbReference type="OrthoDB" id="194468at2759"/>
<accession>A0A553I8N4</accession>
<dbReference type="InterPro" id="IPR051607">
    <property type="entry name" value="Metallo-dep_hydrolases"/>
</dbReference>
<dbReference type="PANTHER" id="PTHR11271">
    <property type="entry name" value="GUANINE DEAMINASE"/>
    <property type="match status" value="1"/>
</dbReference>
<comment type="function">
    <text evidence="7 8">Catalyzes the hydrolytic deamination of guanine, producing xanthine and ammonia.</text>
</comment>
<dbReference type="EC" id="3.5.4.3" evidence="8"/>
<dbReference type="SUPFAM" id="SSF51556">
    <property type="entry name" value="Metallo-dependent hydrolases"/>
    <property type="match status" value="1"/>
</dbReference>
<evidence type="ECO:0000313" key="10">
    <source>
        <dbReference type="EMBL" id="TRX96566.1"/>
    </source>
</evidence>
<dbReference type="InterPro" id="IPR011059">
    <property type="entry name" value="Metal-dep_hydrolase_composite"/>
</dbReference>
<evidence type="ECO:0000256" key="1">
    <source>
        <dbReference type="ARBA" id="ARBA00004984"/>
    </source>
</evidence>
<comment type="catalytic activity">
    <reaction evidence="6 8">
        <text>guanine + H2O + H(+) = xanthine + NH4(+)</text>
        <dbReference type="Rhea" id="RHEA:14665"/>
        <dbReference type="ChEBI" id="CHEBI:15377"/>
        <dbReference type="ChEBI" id="CHEBI:15378"/>
        <dbReference type="ChEBI" id="CHEBI:16235"/>
        <dbReference type="ChEBI" id="CHEBI:17712"/>
        <dbReference type="ChEBI" id="CHEBI:28938"/>
        <dbReference type="EC" id="3.5.4.3"/>
    </reaction>
</comment>
<dbReference type="InterPro" id="IPR032466">
    <property type="entry name" value="Metal_Hydrolase"/>
</dbReference>
<evidence type="ECO:0000256" key="4">
    <source>
        <dbReference type="ARBA" id="ARBA00022801"/>
    </source>
</evidence>
<dbReference type="InterPro" id="IPR006680">
    <property type="entry name" value="Amidohydro-rel"/>
</dbReference>
<keyword evidence="11" id="KW-1185">Reference proteome</keyword>
<dbReference type="InterPro" id="IPR014311">
    <property type="entry name" value="Guanine_deaminase"/>
</dbReference>